<dbReference type="GO" id="GO:0005783">
    <property type="term" value="C:endoplasmic reticulum"/>
    <property type="evidence" value="ECO:0007669"/>
    <property type="project" value="TreeGrafter"/>
</dbReference>
<accession>A0A836BZX3</accession>
<dbReference type="GO" id="GO:0016020">
    <property type="term" value="C:membrane"/>
    <property type="evidence" value="ECO:0007669"/>
    <property type="project" value="GOC"/>
</dbReference>
<dbReference type="AlphaFoldDB" id="A0A836BZX3"/>
<dbReference type="GO" id="GO:0000225">
    <property type="term" value="F:N-acetylglucosaminylphosphatidylinositol deacetylase activity"/>
    <property type="evidence" value="ECO:0007669"/>
    <property type="project" value="UniProtKB-EC"/>
</dbReference>
<dbReference type="Gene3D" id="3.40.50.10320">
    <property type="entry name" value="LmbE-like"/>
    <property type="match status" value="1"/>
</dbReference>
<protein>
    <recommendedName>
        <fullName evidence="2">N-acetylglucosaminylphosphatidylinositol deacetylase</fullName>
        <ecNumber evidence="2">3.5.1.89</ecNumber>
    </recommendedName>
</protein>
<sequence length="252" mass="27394">MIIAIFLLIATSIGILRRLAELQSRRRCRRCLLVTAHPDDESLFFANYVDAAVRAGAAVHVLCLSTGNANGLGPLREMELRSACSALKIPDSHITILDDPALQDGFHPWEAAPVVARLTATLASVQPDELVTFDAGGVSGHPNHTSIFRAVKGMLEAQGAEPAPDVGVRHCRVLTLVTHSLLYKFSGPMGAALTPLLGLRAGDEVAIAPGPLAGVRAMCRHRSQLVWYRWLFMAFSTYTYVNQLRPLGVMRY</sequence>
<evidence type="ECO:0000256" key="1">
    <source>
        <dbReference type="ARBA" id="ARBA00006066"/>
    </source>
</evidence>
<proteinExistence type="inferred from homology"/>
<dbReference type="EMBL" id="JAEHOE010000026">
    <property type="protein sequence ID" value="KAG2495206.1"/>
    <property type="molecule type" value="Genomic_DNA"/>
</dbReference>
<dbReference type="SUPFAM" id="SSF102588">
    <property type="entry name" value="LmbE-like"/>
    <property type="match status" value="1"/>
</dbReference>
<gene>
    <name evidence="4" type="ORF">HYH03_006812</name>
</gene>
<comment type="caution">
    <text evidence="4">The sequence shown here is derived from an EMBL/GenBank/DDBJ whole genome shotgun (WGS) entry which is preliminary data.</text>
</comment>
<keyword evidence="3" id="KW-0732">Signal</keyword>
<dbReference type="EC" id="3.5.1.89" evidence="2"/>
<feature type="chain" id="PRO_5032382074" description="N-acetylglucosaminylphosphatidylinositol deacetylase" evidence="3">
    <location>
        <begin position="23"/>
        <end position="252"/>
    </location>
</feature>
<dbReference type="Proteomes" id="UP000612055">
    <property type="component" value="Unassembled WGS sequence"/>
</dbReference>
<dbReference type="UniPathway" id="UPA00196"/>
<dbReference type="Pfam" id="PF02585">
    <property type="entry name" value="PIG-L"/>
    <property type="match status" value="1"/>
</dbReference>
<feature type="signal peptide" evidence="3">
    <location>
        <begin position="1"/>
        <end position="22"/>
    </location>
</feature>
<evidence type="ECO:0000313" key="4">
    <source>
        <dbReference type="EMBL" id="KAG2495206.1"/>
    </source>
</evidence>
<comment type="similarity">
    <text evidence="1">Belongs to the PIGL family.</text>
</comment>
<dbReference type="PANTHER" id="PTHR12993">
    <property type="entry name" value="N-ACETYLGLUCOSAMINYL-PHOSPHATIDYLINOSITOL DE-N-ACETYLASE-RELATED"/>
    <property type="match status" value="1"/>
</dbReference>
<dbReference type="InterPro" id="IPR003737">
    <property type="entry name" value="GlcNAc_PI_deacetylase-related"/>
</dbReference>
<reference evidence="4" key="1">
    <citation type="journal article" date="2020" name="bioRxiv">
        <title>Comparative genomics of Chlamydomonas.</title>
        <authorList>
            <person name="Craig R.J."/>
            <person name="Hasan A.R."/>
            <person name="Ness R.W."/>
            <person name="Keightley P.D."/>
        </authorList>
    </citation>
    <scope>NUCLEOTIDE SEQUENCE</scope>
    <source>
        <strain evidence="4">CCAP 11/70</strain>
    </source>
</reference>
<dbReference type="PANTHER" id="PTHR12993:SF11">
    <property type="entry name" value="N-ACETYLGLUCOSAMINYL-PHOSPHATIDYLINOSITOL DE-N-ACETYLASE"/>
    <property type="match status" value="1"/>
</dbReference>
<dbReference type="InterPro" id="IPR024078">
    <property type="entry name" value="LmbE-like_dom_sf"/>
</dbReference>
<dbReference type="GO" id="GO:0006506">
    <property type="term" value="P:GPI anchor biosynthetic process"/>
    <property type="evidence" value="ECO:0007669"/>
    <property type="project" value="UniProtKB-UniPathway"/>
</dbReference>
<dbReference type="OrthoDB" id="440160at2759"/>
<evidence type="ECO:0000313" key="5">
    <source>
        <dbReference type="Proteomes" id="UP000612055"/>
    </source>
</evidence>
<name>A0A836BZX3_9CHLO</name>
<organism evidence="4 5">
    <name type="scientific">Edaphochlamys debaryana</name>
    <dbReference type="NCBI Taxonomy" id="47281"/>
    <lineage>
        <taxon>Eukaryota</taxon>
        <taxon>Viridiplantae</taxon>
        <taxon>Chlorophyta</taxon>
        <taxon>core chlorophytes</taxon>
        <taxon>Chlorophyceae</taxon>
        <taxon>CS clade</taxon>
        <taxon>Chlamydomonadales</taxon>
        <taxon>Chlamydomonadales incertae sedis</taxon>
        <taxon>Edaphochlamys</taxon>
    </lineage>
</organism>
<evidence type="ECO:0000256" key="3">
    <source>
        <dbReference type="SAM" id="SignalP"/>
    </source>
</evidence>
<keyword evidence="5" id="KW-1185">Reference proteome</keyword>
<evidence type="ECO:0000256" key="2">
    <source>
        <dbReference type="ARBA" id="ARBA00012176"/>
    </source>
</evidence>